<dbReference type="InterPro" id="IPR004812">
    <property type="entry name" value="Efflux_drug-R_Bcr/CmlA"/>
</dbReference>
<feature type="transmembrane region" description="Helical" evidence="8">
    <location>
        <begin position="132"/>
        <end position="154"/>
    </location>
</feature>
<dbReference type="GO" id="GO:0042910">
    <property type="term" value="F:xenobiotic transmembrane transporter activity"/>
    <property type="evidence" value="ECO:0007669"/>
    <property type="project" value="InterPro"/>
</dbReference>
<evidence type="ECO:0000256" key="2">
    <source>
        <dbReference type="ARBA" id="ARBA00006236"/>
    </source>
</evidence>
<feature type="transmembrane region" description="Helical" evidence="8">
    <location>
        <begin position="243"/>
        <end position="265"/>
    </location>
</feature>
<evidence type="ECO:0000256" key="5">
    <source>
        <dbReference type="ARBA" id="ARBA00022692"/>
    </source>
</evidence>
<evidence type="ECO:0000313" key="10">
    <source>
        <dbReference type="EMBL" id="QEM82996.1"/>
    </source>
</evidence>
<evidence type="ECO:0000256" key="8">
    <source>
        <dbReference type="RuleBase" id="RU365088"/>
    </source>
</evidence>
<reference evidence="10" key="1">
    <citation type="submission" date="2021-02" db="EMBL/GenBank/DDBJ databases">
        <title>Strain Y2R2, a novel species of the genus Halomonas.</title>
        <authorList>
            <person name="Huang H."/>
        </authorList>
    </citation>
    <scope>NUCLEOTIDE SEQUENCE</scope>
    <source>
        <strain evidence="10">Y2R2</strain>
    </source>
</reference>
<dbReference type="InterPro" id="IPR050189">
    <property type="entry name" value="MFS_Efflux_Transporters"/>
</dbReference>
<organism evidence="10 11">
    <name type="scientific">Halomonas binhaiensis</name>
    <dbReference type="NCBI Taxonomy" id="2562282"/>
    <lineage>
        <taxon>Bacteria</taxon>
        <taxon>Pseudomonadati</taxon>
        <taxon>Pseudomonadota</taxon>
        <taxon>Gammaproteobacteria</taxon>
        <taxon>Oceanospirillales</taxon>
        <taxon>Halomonadaceae</taxon>
        <taxon>Halomonas</taxon>
    </lineage>
</organism>
<keyword evidence="6 8" id="KW-1133">Transmembrane helix</keyword>
<sequence>MQRPFPPGLPLATALMMFPQVVETIYSPALPDIARGFSVTAEHAGQTLSLYFLAFALGVVTWGRSCDQWGRRPTMLAGLSLYGVASLVALLSPNFECLLIARMLAAFGAALGSVGTQTMLRDSYHGEKLARIFALMGVALAASPALGMISGAVLTDYSGYQGVFTCLAMLAAVLLGWSTIMLPETRPPRIASVSLTQTLMMMLKDQDIWRTALLVALFNVCLFAYYQLAPFDFKRMGLSNEMFGYSGMAMASGVGLGALLNHYLLKAGRSSSFLVLLAALLVLIGAMGVTIASTWRFIMPMVLVVMAYGIAIPNILATALANYADRKGTAGAVLGLLYYLMLGIGLMMTSEIQHLGEVLFCCGIGALLCAIHAHLAAPRTTTS</sequence>
<name>A0A5C1NI50_9GAMM</name>
<feature type="transmembrane region" description="Helical" evidence="8">
    <location>
        <begin position="160"/>
        <end position="182"/>
    </location>
</feature>
<dbReference type="OrthoDB" id="9814303at2"/>
<dbReference type="InterPro" id="IPR020846">
    <property type="entry name" value="MFS_dom"/>
</dbReference>
<feature type="transmembrane region" description="Helical" evidence="8">
    <location>
        <begin position="355"/>
        <end position="377"/>
    </location>
</feature>
<feature type="transmembrane region" description="Helical" evidence="8">
    <location>
        <begin position="208"/>
        <end position="228"/>
    </location>
</feature>
<dbReference type="PANTHER" id="PTHR43124">
    <property type="entry name" value="PURINE EFFLUX PUMP PBUE"/>
    <property type="match status" value="1"/>
</dbReference>
<keyword evidence="4" id="KW-1003">Cell membrane</keyword>
<comment type="subcellular location">
    <subcellularLocation>
        <location evidence="8">Cell inner membrane</location>
        <topology evidence="8">Multi-pass membrane protein</topology>
    </subcellularLocation>
    <subcellularLocation>
        <location evidence="1">Cell membrane</location>
        <topology evidence="1">Multi-pass membrane protein</topology>
    </subcellularLocation>
</comment>
<dbReference type="SUPFAM" id="SSF103473">
    <property type="entry name" value="MFS general substrate transporter"/>
    <property type="match status" value="1"/>
</dbReference>
<evidence type="ECO:0000259" key="9">
    <source>
        <dbReference type="PROSITE" id="PS50850"/>
    </source>
</evidence>
<dbReference type="GO" id="GO:0005886">
    <property type="term" value="C:plasma membrane"/>
    <property type="evidence" value="ECO:0007669"/>
    <property type="project" value="UniProtKB-SubCell"/>
</dbReference>
<dbReference type="Gene3D" id="1.20.1720.10">
    <property type="entry name" value="Multidrug resistance protein D"/>
    <property type="match status" value="1"/>
</dbReference>
<keyword evidence="8" id="KW-0997">Cell inner membrane</keyword>
<feature type="transmembrane region" description="Helical" evidence="8">
    <location>
        <begin position="99"/>
        <end position="120"/>
    </location>
</feature>
<dbReference type="InterPro" id="IPR011701">
    <property type="entry name" value="MFS"/>
</dbReference>
<comment type="caution">
    <text evidence="8">Lacks conserved residue(s) required for the propagation of feature annotation.</text>
</comment>
<evidence type="ECO:0000256" key="3">
    <source>
        <dbReference type="ARBA" id="ARBA00022448"/>
    </source>
</evidence>
<evidence type="ECO:0000256" key="6">
    <source>
        <dbReference type="ARBA" id="ARBA00022989"/>
    </source>
</evidence>
<dbReference type="NCBIfam" id="TIGR00710">
    <property type="entry name" value="efflux_Bcr_CflA"/>
    <property type="match status" value="1"/>
</dbReference>
<dbReference type="KEGG" id="hbh:E4T21_16660"/>
<dbReference type="GO" id="GO:1990961">
    <property type="term" value="P:xenobiotic detoxification by transmembrane export across the plasma membrane"/>
    <property type="evidence" value="ECO:0007669"/>
    <property type="project" value="InterPro"/>
</dbReference>
<protein>
    <recommendedName>
        <fullName evidence="8">Bcr/CflA family efflux transporter</fullName>
    </recommendedName>
</protein>
<feature type="transmembrane region" description="Helical" evidence="8">
    <location>
        <begin position="272"/>
        <end position="291"/>
    </location>
</feature>
<dbReference type="RefSeq" id="WP_149286118.1">
    <property type="nucleotide sequence ID" value="NZ_CP038437.2"/>
</dbReference>
<evidence type="ECO:0000256" key="7">
    <source>
        <dbReference type="ARBA" id="ARBA00023136"/>
    </source>
</evidence>
<feature type="domain" description="Major facilitator superfamily (MFS) profile" evidence="9">
    <location>
        <begin position="1"/>
        <end position="381"/>
    </location>
</feature>
<keyword evidence="3 8" id="KW-0813">Transport</keyword>
<evidence type="ECO:0000256" key="4">
    <source>
        <dbReference type="ARBA" id="ARBA00022475"/>
    </source>
</evidence>
<feature type="transmembrane region" description="Helical" evidence="8">
    <location>
        <begin position="75"/>
        <end position="93"/>
    </location>
</feature>
<dbReference type="PROSITE" id="PS50850">
    <property type="entry name" value="MFS"/>
    <property type="match status" value="1"/>
</dbReference>
<keyword evidence="5 8" id="KW-0812">Transmembrane</keyword>
<feature type="transmembrane region" description="Helical" evidence="8">
    <location>
        <begin position="329"/>
        <end position="349"/>
    </location>
</feature>
<dbReference type="Pfam" id="PF07690">
    <property type="entry name" value="MFS_1"/>
    <property type="match status" value="1"/>
</dbReference>
<dbReference type="AlphaFoldDB" id="A0A5C1NI50"/>
<gene>
    <name evidence="10" type="ORF">E4T21_16660</name>
</gene>
<feature type="transmembrane region" description="Helical" evidence="8">
    <location>
        <begin position="297"/>
        <end position="317"/>
    </location>
</feature>
<keyword evidence="11" id="KW-1185">Reference proteome</keyword>
<evidence type="ECO:0000256" key="1">
    <source>
        <dbReference type="ARBA" id="ARBA00004651"/>
    </source>
</evidence>
<evidence type="ECO:0000313" key="11">
    <source>
        <dbReference type="Proteomes" id="UP000324285"/>
    </source>
</evidence>
<comment type="similarity">
    <text evidence="2 8">Belongs to the major facilitator superfamily. Bcr/CmlA family.</text>
</comment>
<accession>A0A5C1NI50</accession>
<proteinExistence type="inferred from homology"/>
<keyword evidence="7 8" id="KW-0472">Membrane</keyword>
<dbReference type="Proteomes" id="UP000324285">
    <property type="component" value="Chromosome"/>
</dbReference>
<dbReference type="EMBL" id="CP038437">
    <property type="protein sequence ID" value="QEM82996.1"/>
    <property type="molecule type" value="Genomic_DNA"/>
</dbReference>
<dbReference type="PANTHER" id="PTHR43124:SF3">
    <property type="entry name" value="CHLORAMPHENICOL EFFLUX PUMP RV0191"/>
    <property type="match status" value="1"/>
</dbReference>
<feature type="transmembrane region" description="Helical" evidence="8">
    <location>
        <begin position="48"/>
        <end position="63"/>
    </location>
</feature>
<dbReference type="CDD" id="cd17320">
    <property type="entry name" value="MFS_MdfA_MDR_like"/>
    <property type="match status" value="1"/>
</dbReference>
<dbReference type="InterPro" id="IPR036259">
    <property type="entry name" value="MFS_trans_sf"/>
</dbReference>